<evidence type="ECO:0000259" key="5">
    <source>
        <dbReference type="PROSITE" id="PS50076"/>
    </source>
</evidence>
<dbReference type="SUPFAM" id="SSF48452">
    <property type="entry name" value="TPR-like"/>
    <property type="match status" value="1"/>
</dbReference>
<comment type="caution">
    <text evidence="6">The sequence shown here is derived from an EMBL/GenBank/DDBJ whole genome shotgun (WGS) entry which is preliminary data.</text>
</comment>
<dbReference type="PANTHER" id="PTHR45188:SF2">
    <property type="entry name" value="DNAJ HOMOLOG SUBFAMILY C MEMBER 7"/>
    <property type="match status" value="1"/>
</dbReference>
<reference evidence="6" key="1">
    <citation type="submission" date="2020-10" db="EMBL/GenBank/DDBJ databases">
        <title>Unveiling of a novel bifunctional photoreceptor, Dualchrome1, isolated from a cosmopolitan green alga.</title>
        <authorList>
            <person name="Suzuki S."/>
            <person name="Kawachi M."/>
        </authorList>
    </citation>
    <scope>NUCLEOTIDE SEQUENCE</scope>
    <source>
        <strain evidence="6">NIES 2893</strain>
    </source>
</reference>
<feature type="repeat" description="TPR" evidence="3">
    <location>
        <begin position="226"/>
        <end position="259"/>
    </location>
</feature>
<name>A0A830HJY2_9CHLO</name>
<protein>
    <submittedName>
        <fullName evidence="6">DnaJ protein</fullName>
    </submittedName>
</protein>
<accession>A0A830HJY2</accession>
<dbReference type="SMART" id="SM00271">
    <property type="entry name" value="DnaJ"/>
    <property type="match status" value="1"/>
</dbReference>
<dbReference type="InterPro" id="IPR001623">
    <property type="entry name" value="DnaJ_domain"/>
</dbReference>
<keyword evidence="2 3" id="KW-0802">TPR repeat</keyword>
<dbReference type="EMBL" id="BNJQ01000015">
    <property type="protein sequence ID" value="GHP07025.1"/>
    <property type="molecule type" value="Genomic_DNA"/>
</dbReference>
<dbReference type="CDD" id="cd06257">
    <property type="entry name" value="DnaJ"/>
    <property type="match status" value="1"/>
</dbReference>
<dbReference type="SMART" id="SM00028">
    <property type="entry name" value="TPR"/>
    <property type="match status" value="4"/>
</dbReference>
<gene>
    <name evidence="6" type="ORF">PPROV_000576800</name>
</gene>
<feature type="domain" description="J" evidence="5">
    <location>
        <begin position="424"/>
        <end position="494"/>
    </location>
</feature>
<dbReference type="Gene3D" id="1.10.287.110">
    <property type="entry name" value="DnaJ domain"/>
    <property type="match status" value="1"/>
</dbReference>
<dbReference type="InterPro" id="IPR011990">
    <property type="entry name" value="TPR-like_helical_dom_sf"/>
</dbReference>
<proteinExistence type="predicted"/>
<evidence type="ECO:0000256" key="1">
    <source>
        <dbReference type="ARBA" id="ARBA00022737"/>
    </source>
</evidence>
<dbReference type="InterPro" id="IPR019734">
    <property type="entry name" value="TPR_rpt"/>
</dbReference>
<organism evidence="6 7">
    <name type="scientific">Pycnococcus provasolii</name>
    <dbReference type="NCBI Taxonomy" id="41880"/>
    <lineage>
        <taxon>Eukaryota</taxon>
        <taxon>Viridiplantae</taxon>
        <taxon>Chlorophyta</taxon>
        <taxon>Pseudoscourfieldiophyceae</taxon>
        <taxon>Pseudoscourfieldiales</taxon>
        <taxon>Pycnococcaceae</taxon>
        <taxon>Pycnococcus</taxon>
    </lineage>
</organism>
<feature type="compositionally biased region" description="Low complexity" evidence="4">
    <location>
        <begin position="1"/>
        <end position="17"/>
    </location>
</feature>
<dbReference type="AlphaFoldDB" id="A0A830HJY2"/>
<dbReference type="PROSITE" id="PS50005">
    <property type="entry name" value="TPR"/>
    <property type="match status" value="1"/>
</dbReference>
<dbReference type="Gene3D" id="1.25.40.10">
    <property type="entry name" value="Tetratricopeptide repeat domain"/>
    <property type="match status" value="3"/>
</dbReference>
<evidence type="ECO:0000256" key="4">
    <source>
        <dbReference type="SAM" id="MobiDB-lite"/>
    </source>
</evidence>
<dbReference type="InterPro" id="IPR018253">
    <property type="entry name" value="DnaJ_domain_CS"/>
</dbReference>
<evidence type="ECO:0000313" key="6">
    <source>
        <dbReference type="EMBL" id="GHP07025.1"/>
    </source>
</evidence>
<evidence type="ECO:0000313" key="7">
    <source>
        <dbReference type="Proteomes" id="UP000660262"/>
    </source>
</evidence>
<dbReference type="PANTHER" id="PTHR45188">
    <property type="entry name" value="DNAJ PROTEIN P58IPK HOMOLOG"/>
    <property type="match status" value="1"/>
</dbReference>
<dbReference type="PRINTS" id="PR00625">
    <property type="entry name" value="JDOMAIN"/>
</dbReference>
<dbReference type="PROSITE" id="PS50076">
    <property type="entry name" value="DNAJ_2"/>
    <property type="match status" value="1"/>
</dbReference>
<dbReference type="Pfam" id="PF00515">
    <property type="entry name" value="TPR_1"/>
    <property type="match status" value="1"/>
</dbReference>
<dbReference type="PROSITE" id="PS50293">
    <property type="entry name" value="TPR_REGION"/>
    <property type="match status" value="1"/>
</dbReference>
<keyword evidence="1" id="KW-0677">Repeat</keyword>
<dbReference type="Proteomes" id="UP000660262">
    <property type="component" value="Unassembled WGS sequence"/>
</dbReference>
<evidence type="ECO:0000256" key="2">
    <source>
        <dbReference type="ARBA" id="ARBA00022803"/>
    </source>
</evidence>
<dbReference type="SUPFAM" id="SSF46565">
    <property type="entry name" value="Chaperone J-domain"/>
    <property type="match status" value="1"/>
</dbReference>
<sequence>MASSVSAPAPSSSPSPSDNAPKVDGDASASSAASLKAQGNAQFTLGTLAGYRSSISLYSQAIALEPANPVYLSNRAAAWLMVGQLAKQPAALEACVKDVDAALALEGGSAMPKVHLRGAKAMVQLGRFRDAASRLKAGLAHCPGAEDLASETQRVEKIASLMEAGEAALTKREYTKAKRAFSEARGKDGAGAAATLGLARAALGLGESSVAMSMTLEIIRADDANADAYYVRGEALYVQNNFDQAAKHFQQCLQMDPDHRDAQRAFKRTRKVDRLLTSAKKQAAKRSFEDAAASLTEVLDLYGMANGAKTDGDAAADGVPPCDALVARCFSERANCLLRTKAFDECLKDCGNALYLRPVSSMPANDAAAVAPLLTRSTALQALGRHEEAVKDIESAFSLNREDNAIAGRLERAKFELKKSLRPNYYEMLGVSTISTTKEIEKGYKRAALKWHPDKFAMKSDEEKAEAEEYFKSLGEANEMLTDSARRALYDEGYDKEAIEERIKMQEMQRARYGGFGGGGCGSDGCC</sequence>
<keyword evidence="7" id="KW-1185">Reference proteome</keyword>
<dbReference type="PROSITE" id="PS00636">
    <property type="entry name" value="DNAJ_1"/>
    <property type="match status" value="1"/>
</dbReference>
<dbReference type="InterPro" id="IPR036869">
    <property type="entry name" value="J_dom_sf"/>
</dbReference>
<feature type="region of interest" description="Disordered" evidence="4">
    <location>
        <begin position="1"/>
        <end position="31"/>
    </location>
</feature>
<dbReference type="OrthoDB" id="1937402at2759"/>
<dbReference type="Pfam" id="PF00226">
    <property type="entry name" value="DnaJ"/>
    <property type="match status" value="1"/>
</dbReference>
<dbReference type="Pfam" id="PF13181">
    <property type="entry name" value="TPR_8"/>
    <property type="match status" value="1"/>
</dbReference>
<evidence type="ECO:0000256" key="3">
    <source>
        <dbReference type="PROSITE-ProRule" id="PRU00339"/>
    </source>
</evidence>